<accession>A0A5J4VWI6</accession>
<reference evidence="1 2" key="1">
    <citation type="submission" date="2019-03" db="EMBL/GenBank/DDBJ databases">
        <title>Single cell metagenomics reveals metabolic interactions within the superorganism composed of flagellate Streblomastix strix and complex community of Bacteroidetes bacteria on its surface.</title>
        <authorList>
            <person name="Treitli S.C."/>
            <person name="Kolisko M."/>
            <person name="Husnik F."/>
            <person name="Keeling P."/>
            <person name="Hampl V."/>
        </authorList>
    </citation>
    <scope>NUCLEOTIDE SEQUENCE [LARGE SCALE GENOMIC DNA]</scope>
    <source>
        <strain evidence="1">ST1C</strain>
    </source>
</reference>
<gene>
    <name evidence="1" type="ORF">EZS28_017529</name>
</gene>
<evidence type="ECO:0000313" key="2">
    <source>
        <dbReference type="Proteomes" id="UP000324800"/>
    </source>
</evidence>
<sequence>MSVLCSSKCGIVIPGITSTRKSSFSDSSALLSIGDIDLQVCLCYQFLSVVYGSSGPREVCCCGYAGIGAINILCTLLGVVTF</sequence>
<dbReference type="EMBL" id="SNRW01004579">
    <property type="protein sequence ID" value="KAA6386945.1"/>
    <property type="molecule type" value="Genomic_DNA"/>
</dbReference>
<name>A0A5J4VWI6_9EUKA</name>
<dbReference type="Proteomes" id="UP000324800">
    <property type="component" value="Unassembled WGS sequence"/>
</dbReference>
<proteinExistence type="predicted"/>
<comment type="caution">
    <text evidence="1">The sequence shown here is derived from an EMBL/GenBank/DDBJ whole genome shotgun (WGS) entry which is preliminary data.</text>
</comment>
<evidence type="ECO:0000313" key="1">
    <source>
        <dbReference type="EMBL" id="KAA6386945.1"/>
    </source>
</evidence>
<organism evidence="1 2">
    <name type="scientific">Streblomastix strix</name>
    <dbReference type="NCBI Taxonomy" id="222440"/>
    <lineage>
        <taxon>Eukaryota</taxon>
        <taxon>Metamonada</taxon>
        <taxon>Preaxostyla</taxon>
        <taxon>Oxymonadida</taxon>
        <taxon>Streblomastigidae</taxon>
        <taxon>Streblomastix</taxon>
    </lineage>
</organism>
<dbReference type="AlphaFoldDB" id="A0A5J4VWI6"/>
<protein>
    <submittedName>
        <fullName evidence="1">Uncharacterized protein</fullName>
    </submittedName>
</protein>